<keyword evidence="1" id="KW-0732">Signal</keyword>
<dbReference type="AlphaFoldDB" id="A0A8J8FI97"/>
<dbReference type="InterPro" id="IPR029058">
    <property type="entry name" value="AB_hydrolase_fold"/>
</dbReference>
<evidence type="ECO:0008006" key="4">
    <source>
        <dbReference type="Google" id="ProtNLM"/>
    </source>
</evidence>
<organism evidence="2 3">
    <name type="scientific">Limnovirga soli</name>
    <dbReference type="NCBI Taxonomy" id="2656915"/>
    <lineage>
        <taxon>Bacteria</taxon>
        <taxon>Pseudomonadati</taxon>
        <taxon>Bacteroidota</taxon>
        <taxon>Chitinophagia</taxon>
        <taxon>Chitinophagales</taxon>
        <taxon>Chitinophagaceae</taxon>
        <taxon>Limnovirga</taxon>
    </lineage>
</organism>
<sequence length="511" mass="56826">MKKMPLIFILSISICYNLKAQDSSIVANICSNFGSAFCSLDLRSSQFTIDSMVGVDTVVYGLSTMPSDYKDVRYSLNSCGVSATTICETDGDSLYYQVYYPKKRGNVPINYNNCKFPALILFHGGSYDECGSLYNPGIVFLANEYAKRGFVVFNVEYRRGVLIDPRKILTGPFAGTQYTSAQQLLAIYRASQDARGAIRSIIKRQRNHSASFSDDPYQIDTNKLFVGGVSAGSIVAMNAVYYQKQFMIDAAYPGVSTALGSIDQNFYYGDPSVEYASLIKGLVNMWGAMIIPKDLYATPEDFFAYNDYMPPIISFCGKGDDIFTFDGEPIFLSPPPTTGINVNTETNCLLTSSYTVPGTSTNIDLFQMGSANIYDMFRRIGVPTEFYLDCTMMHGLDDDCNCPGQPDFKKNQERHNENDPLCISCVFDSDFGTILTNSDDVNIYMVGRGSTFFQGAMSPSNTLYNLNITKFIECRNDRHGCNPGDENECGTYYDTIGEQDLFNCDSWEAIN</sequence>
<proteinExistence type="predicted"/>
<dbReference type="SUPFAM" id="SSF53474">
    <property type="entry name" value="alpha/beta-Hydrolases"/>
    <property type="match status" value="1"/>
</dbReference>
<comment type="caution">
    <text evidence="2">The sequence shown here is derived from an EMBL/GenBank/DDBJ whole genome shotgun (WGS) entry which is preliminary data.</text>
</comment>
<evidence type="ECO:0000256" key="1">
    <source>
        <dbReference type="SAM" id="SignalP"/>
    </source>
</evidence>
<evidence type="ECO:0000313" key="3">
    <source>
        <dbReference type="Proteomes" id="UP000598971"/>
    </source>
</evidence>
<evidence type="ECO:0000313" key="2">
    <source>
        <dbReference type="EMBL" id="NNV57112.1"/>
    </source>
</evidence>
<feature type="chain" id="PRO_5035227118" description="Carboxylesterase type B domain-containing protein" evidence="1">
    <location>
        <begin position="21"/>
        <end position="511"/>
    </location>
</feature>
<keyword evidence="3" id="KW-1185">Reference proteome</keyword>
<name>A0A8J8FI97_9BACT</name>
<feature type="signal peptide" evidence="1">
    <location>
        <begin position="1"/>
        <end position="20"/>
    </location>
</feature>
<dbReference type="Gene3D" id="3.40.50.1820">
    <property type="entry name" value="alpha/beta hydrolase"/>
    <property type="match status" value="1"/>
</dbReference>
<dbReference type="Proteomes" id="UP000598971">
    <property type="component" value="Unassembled WGS sequence"/>
</dbReference>
<dbReference type="EMBL" id="WHPF01000012">
    <property type="protein sequence ID" value="NNV57112.1"/>
    <property type="molecule type" value="Genomic_DNA"/>
</dbReference>
<dbReference type="RefSeq" id="WP_171609056.1">
    <property type="nucleotide sequence ID" value="NZ_WHPF01000012.1"/>
</dbReference>
<protein>
    <recommendedName>
        <fullName evidence="4">Carboxylesterase type B domain-containing protein</fullName>
    </recommendedName>
</protein>
<accession>A0A8J8FI97</accession>
<reference evidence="2" key="1">
    <citation type="submission" date="2019-10" db="EMBL/GenBank/DDBJ databases">
        <title>Draft genome sequence of Panacibacter sp. KCS-6.</title>
        <authorList>
            <person name="Yim K.J."/>
        </authorList>
    </citation>
    <scope>NUCLEOTIDE SEQUENCE</scope>
    <source>
        <strain evidence="2">KCS-6</strain>
    </source>
</reference>
<gene>
    <name evidence="2" type="ORF">GD597_16685</name>
</gene>